<feature type="transmembrane region" description="Helical" evidence="2">
    <location>
        <begin position="196"/>
        <end position="220"/>
    </location>
</feature>
<keyword evidence="2" id="KW-0472">Membrane</keyword>
<organism evidence="3">
    <name type="scientific">Picocystis salinarum</name>
    <dbReference type="NCBI Taxonomy" id="88271"/>
    <lineage>
        <taxon>Eukaryota</taxon>
        <taxon>Viridiplantae</taxon>
        <taxon>Chlorophyta</taxon>
        <taxon>Picocystophyceae</taxon>
        <taxon>Picocystales</taxon>
        <taxon>Picocystaceae</taxon>
        <taxon>Picocystis</taxon>
    </lineage>
</organism>
<sequence length="327" mass="35908">MRAFETAGRTSRGLSTSFRRTSRKTCRSALSNQERRQAVAPEGSVKVGRRRARKSDAHAKVDVEGCVEVTTLLAFVVTPPALAFSETQSDFVTNTAGLAFTLGVAFLLFRLLRKRGTDAVQKKVRSSDTSSSGEELPIDEDYVLPDPFQTFIGALQAGGIALAMWYLTTNVDGYLSGRPLPSGYTARNISVTIKTIVLGLCYLGTFVFGANSVGLFGLTLQVLAQPNKVMEDEMESRREMRRRRKKRKELEVLDRELKAAEAMLQRTGKKDKEKTVGSVPKQAGTDPSTTRGDGKGFLNLSRSASMDDLTLDLDLRPKKDPSADEED</sequence>
<evidence type="ECO:0000313" key="3">
    <source>
        <dbReference type="EMBL" id="CAE0609911.1"/>
    </source>
</evidence>
<evidence type="ECO:0000256" key="1">
    <source>
        <dbReference type="SAM" id="MobiDB-lite"/>
    </source>
</evidence>
<proteinExistence type="predicted"/>
<feature type="compositionally biased region" description="Basic and acidic residues" evidence="1">
    <location>
        <begin position="313"/>
        <end position="327"/>
    </location>
</feature>
<dbReference type="EMBL" id="HBIS01004114">
    <property type="protein sequence ID" value="CAE0609911.1"/>
    <property type="molecule type" value="Transcribed_RNA"/>
</dbReference>
<evidence type="ECO:0000256" key="2">
    <source>
        <dbReference type="SAM" id="Phobius"/>
    </source>
</evidence>
<dbReference type="PANTHER" id="PTHR35733">
    <property type="entry name" value="OS02G0307800 PROTEIN"/>
    <property type="match status" value="1"/>
</dbReference>
<keyword evidence="2" id="KW-0812">Transmembrane</keyword>
<dbReference type="Pfam" id="PF11282">
    <property type="entry name" value="DUF3082"/>
    <property type="match status" value="1"/>
</dbReference>
<dbReference type="InterPro" id="IPR021434">
    <property type="entry name" value="DUF3082"/>
</dbReference>
<gene>
    <name evidence="3" type="ORF">PSAL00342_LOCUS3730</name>
</gene>
<dbReference type="GO" id="GO:0009535">
    <property type="term" value="C:chloroplast thylakoid membrane"/>
    <property type="evidence" value="ECO:0007669"/>
    <property type="project" value="TreeGrafter"/>
</dbReference>
<name>A0A7S3XF31_9CHLO</name>
<keyword evidence="2" id="KW-1133">Transmembrane helix</keyword>
<dbReference type="AlphaFoldDB" id="A0A7S3XF31"/>
<reference evidence="3" key="1">
    <citation type="submission" date="2021-01" db="EMBL/GenBank/DDBJ databases">
        <authorList>
            <person name="Corre E."/>
            <person name="Pelletier E."/>
            <person name="Niang G."/>
            <person name="Scheremetjew M."/>
            <person name="Finn R."/>
            <person name="Kale V."/>
            <person name="Holt S."/>
            <person name="Cochrane G."/>
            <person name="Meng A."/>
            <person name="Brown T."/>
            <person name="Cohen L."/>
        </authorList>
    </citation>
    <scope>NUCLEOTIDE SEQUENCE</scope>
    <source>
        <strain evidence="3">CCMP1897</strain>
    </source>
</reference>
<accession>A0A7S3XF31</accession>
<dbReference type="PANTHER" id="PTHR35733:SF1">
    <property type="entry name" value="OS02G0307800 PROTEIN"/>
    <property type="match status" value="1"/>
</dbReference>
<protein>
    <submittedName>
        <fullName evidence="3">Uncharacterized protein</fullName>
    </submittedName>
</protein>
<feature type="region of interest" description="Disordered" evidence="1">
    <location>
        <begin position="1"/>
        <end position="51"/>
    </location>
</feature>
<feature type="region of interest" description="Disordered" evidence="1">
    <location>
        <begin position="264"/>
        <end position="301"/>
    </location>
</feature>
<feature type="compositionally biased region" description="Polar residues" evidence="1">
    <location>
        <begin position="8"/>
        <end position="19"/>
    </location>
</feature>
<feature type="transmembrane region" description="Helical" evidence="2">
    <location>
        <begin position="91"/>
        <end position="112"/>
    </location>
</feature>
<feature type="region of interest" description="Disordered" evidence="1">
    <location>
        <begin position="308"/>
        <end position="327"/>
    </location>
</feature>